<sequence>MRTLHKFGLAAAAVVFGLTGTLTATASAQPEVEVAAAPADCPKYYFCGYRKANYKELAFKYKDCYLQKIPTLFSGGSWYNNQSRGTQARMYDINKKHLYTTPGAPSKDPTANWLPVWYVDAC</sequence>
<feature type="signal peptide" evidence="1">
    <location>
        <begin position="1"/>
        <end position="26"/>
    </location>
</feature>
<proteinExistence type="predicted"/>
<protein>
    <recommendedName>
        <fullName evidence="4">Peptidase inhibitor family I36</fullName>
    </recommendedName>
</protein>
<gene>
    <name evidence="2" type="ORF">FXN61_37330</name>
</gene>
<evidence type="ECO:0000256" key="1">
    <source>
        <dbReference type="SAM" id="SignalP"/>
    </source>
</evidence>
<keyword evidence="1" id="KW-0732">Signal</keyword>
<reference evidence="2 3" key="1">
    <citation type="submission" date="2019-08" db="EMBL/GenBank/DDBJ databases">
        <title>Lentzea from Indian Himalayas.</title>
        <authorList>
            <person name="Mandal S."/>
            <person name="Mallick Gupta A."/>
            <person name="Maiti P.K."/>
            <person name="Sarkar J."/>
            <person name="Mandal S."/>
        </authorList>
    </citation>
    <scope>NUCLEOTIDE SEQUENCE [LARGE SCALE GENOMIC DNA]</scope>
    <source>
        <strain evidence="2 3">PSKA42</strain>
    </source>
</reference>
<organism evidence="2 3">
    <name type="scientific">Lentzea indica</name>
    <dbReference type="NCBI Taxonomy" id="2604800"/>
    <lineage>
        <taxon>Bacteria</taxon>
        <taxon>Bacillati</taxon>
        <taxon>Actinomycetota</taxon>
        <taxon>Actinomycetes</taxon>
        <taxon>Pseudonocardiales</taxon>
        <taxon>Pseudonocardiaceae</taxon>
        <taxon>Lentzea</taxon>
    </lineage>
</organism>
<feature type="chain" id="PRO_5045421687" description="Peptidase inhibitor family I36" evidence="1">
    <location>
        <begin position="27"/>
        <end position="122"/>
    </location>
</feature>
<evidence type="ECO:0000313" key="2">
    <source>
        <dbReference type="EMBL" id="NKE62109.1"/>
    </source>
</evidence>
<evidence type="ECO:0008006" key="4">
    <source>
        <dbReference type="Google" id="ProtNLM"/>
    </source>
</evidence>
<keyword evidence="3" id="KW-1185">Reference proteome</keyword>
<name>A0ABX1FST0_9PSEU</name>
<dbReference type="EMBL" id="VSRL01000221">
    <property type="protein sequence ID" value="NKE62109.1"/>
    <property type="molecule type" value="Genomic_DNA"/>
</dbReference>
<accession>A0ABX1FST0</accession>
<dbReference type="Proteomes" id="UP001515943">
    <property type="component" value="Unassembled WGS sequence"/>
</dbReference>
<dbReference type="RefSeq" id="WP_167978746.1">
    <property type="nucleotide sequence ID" value="NZ_VSRL01000221.1"/>
</dbReference>
<evidence type="ECO:0000313" key="3">
    <source>
        <dbReference type="Proteomes" id="UP001515943"/>
    </source>
</evidence>
<comment type="caution">
    <text evidence="2">The sequence shown here is derived from an EMBL/GenBank/DDBJ whole genome shotgun (WGS) entry which is preliminary data.</text>
</comment>